<reference evidence="5" key="1">
    <citation type="journal article" date="2014" name="Int. J. Syst. Evol. Microbiol.">
        <title>Complete genome sequence of Corynebacterium casei LMG S-19264T (=DSM 44701T), isolated from a smear-ripened cheese.</title>
        <authorList>
            <consortium name="US DOE Joint Genome Institute (JGI-PGF)"/>
            <person name="Walter F."/>
            <person name="Albersmeier A."/>
            <person name="Kalinowski J."/>
            <person name="Ruckert C."/>
        </authorList>
    </citation>
    <scope>NUCLEOTIDE SEQUENCE</scope>
    <source>
        <strain evidence="5">CGMCC 1.12987</strain>
    </source>
</reference>
<dbReference type="EMBL" id="BMGR01000016">
    <property type="protein sequence ID" value="GGG20714.1"/>
    <property type="molecule type" value="Genomic_DNA"/>
</dbReference>
<dbReference type="InterPro" id="IPR048933">
    <property type="entry name" value="B_lactamase-like_C"/>
</dbReference>
<dbReference type="AlphaFoldDB" id="A0A917LGH0"/>
<dbReference type="InterPro" id="IPR001279">
    <property type="entry name" value="Metallo-B-lactamas"/>
</dbReference>
<dbReference type="Pfam" id="PF00753">
    <property type="entry name" value="Lactamase_B"/>
    <property type="match status" value="1"/>
</dbReference>
<feature type="domain" description="Metallo-beta-lactamase" evidence="4">
    <location>
        <begin position="28"/>
        <end position="241"/>
    </location>
</feature>
<proteinExistence type="predicted"/>
<dbReference type="GO" id="GO:0016787">
    <property type="term" value="F:hydrolase activity"/>
    <property type="evidence" value="ECO:0007669"/>
    <property type="project" value="UniProtKB-KW"/>
</dbReference>
<dbReference type="InterPro" id="IPR036866">
    <property type="entry name" value="RibonucZ/Hydroxyglut_hydro"/>
</dbReference>
<evidence type="ECO:0000256" key="2">
    <source>
        <dbReference type="ARBA" id="ARBA00034301"/>
    </source>
</evidence>
<sequence length="338" mass="38526">MTEANTDSIVWDDGWIQVKVPLPFSLKWVNSYLLPEDDGYTLIDPGLHTAQAVESWKHIFSRYGIRYSDIKQIVLTHHHPDHYGLAGWFQEQTGAPVYMSQLSYNYTQRLWGAHRDFGDALAGIYAQHGMPDALLEQIEPHFESFVQMVSPQPSIRPLELSGIFRLGKLDWQIIHTPGHANGHLCFYHGASRRIICGDTVLPDITPNVSIMPDEDEDPLQTFMNSLEALAKYEVSMAFPGHRNPFPDFAGRIGALLAHHDRRLQLMLDWLERPVTAFEVCELQFGERIKGNIHNLRFAMSETLAHLQHLVKRGQAREEGQNGVIRFVKSARGYPISHL</sequence>
<dbReference type="Gene3D" id="1.10.10.10">
    <property type="entry name" value="Winged helix-like DNA-binding domain superfamily/Winged helix DNA-binding domain"/>
    <property type="match status" value="1"/>
</dbReference>
<evidence type="ECO:0000259" key="4">
    <source>
        <dbReference type="SMART" id="SM00849"/>
    </source>
</evidence>
<keyword evidence="5" id="KW-0378">Hydrolase</keyword>
<evidence type="ECO:0000256" key="1">
    <source>
        <dbReference type="ARBA" id="ARBA00034221"/>
    </source>
</evidence>
<dbReference type="InterPro" id="IPR036388">
    <property type="entry name" value="WH-like_DNA-bd_sf"/>
</dbReference>
<comment type="function">
    <text evidence="2">Counteracts the endogenous Pycsar antiviral defense system. Phosphodiesterase that enables metal-dependent hydrolysis of host cyclic nucleotide Pycsar defense signals such as cCMP and cUMP.</text>
</comment>
<gene>
    <name evidence="5" type="ORF">GCM10010916_41790</name>
</gene>
<dbReference type="Pfam" id="PF21221">
    <property type="entry name" value="B_lactamase-like_C"/>
    <property type="match status" value="1"/>
</dbReference>
<dbReference type="PANTHER" id="PTHR23131:SF4">
    <property type="entry name" value="METALLO-BETA-LACTAMASE SUPERFAMILY POTEIN"/>
    <property type="match status" value="1"/>
</dbReference>
<evidence type="ECO:0000256" key="3">
    <source>
        <dbReference type="ARBA" id="ARBA00048505"/>
    </source>
</evidence>
<evidence type="ECO:0000313" key="5">
    <source>
        <dbReference type="EMBL" id="GGG20714.1"/>
    </source>
</evidence>
<dbReference type="CDD" id="cd07725">
    <property type="entry name" value="TTHA1429-like_MBL-fold"/>
    <property type="match status" value="1"/>
</dbReference>
<protein>
    <submittedName>
        <fullName evidence="5">MBL fold hydrolase</fullName>
    </submittedName>
</protein>
<dbReference type="RefSeq" id="WP_188533016.1">
    <property type="nucleotide sequence ID" value="NZ_BMGR01000016.1"/>
</dbReference>
<dbReference type="SUPFAM" id="SSF56281">
    <property type="entry name" value="Metallo-hydrolase/oxidoreductase"/>
    <property type="match status" value="1"/>
</dbReference>
<dbReference type="Proteomes" id="UP000644756">
    <property type="component" value="Unassembled WGS sequence"/>
</dbReference>
<dbReference type="PANTHER" id="PTHR23131">
    <property type="entry name" value="ENDORIBONUCLEASE LACTB2"/>
    <property type="match status" value="1"/>
</dbReference>
<organism evidence="5 6">
    <name type="scientific">Paenibacillus abyssi</name>
    <dbReference type="NCBI Taxonomy" id="1340531"/>
    <lineage>
        <taxon>Bacteria</taxon>
        <taxon>Bacillati</taxon>
        <taxon>Bacillota</taxon>
        <taxon>Bacilli</taxon>
        <taxon>Bacillales</taxon>
        <taxon>Paenibacillaceae</taxon>
        <taxon>Paenibacillus</taxon>
    </lineage>
</organism>
<dbReference type="SMART" id="SM00849">
    <property type="entry name" value="Lactamase_B"/>
    <property type="match status" value="1"/>
</dbReference>
<accession>A0A917LGH0</accession>
<dbReference type="InterPro" id="IPR050662">
    <property type="entry name" value="Sec-metab_biosynth-thioest"/>
</dbReference>
<comment type="caution">
    <text evidence="5">The sequence shown here is derived from an EMBL/GenBank/DDBJ whole genome shotgun (WGS) entry which is preliminary data.</text>
</comment>
<comment type="catalytic activity">
    <reaction evidence="1">
        <text>3',5'-cyclic CMP + H2O = CMP + H(+)</text>
        <dbReference type="Rhea" id="RHEA:72675"/>
        <dbReference type="ChEBI" id="CHEBI:15377"/>
        <dbReference type="ChEBI" id="CHEBI:15378"/>
        <dbReference type="ChEBI" id="CHEBI:58003"/>
        <dbReference type="ChEBI" id="CHEBI:60377"/>
    </reaction>
    <physiologicalReaction direction="left-to-right" evidence="1">
        <dbReference type="Rhea" id="RHEA:72676"/>
    </physiologicalReaction>
</comment>
<comment type="catalytic activity">
    <reaction evidence="3">
        <text>3',5'-cyclic UMP + H2O = UMP + H(+)</text>
        <dbReference type="Rhea" id="RHEA:70575"/>
        <dbReference type="ChEBI" id="CHEBI:15377"/>
        <dbReference type="ChEBI" id="CHEBI:15378"/>
        <dbReference type="ChEBI" id="CHEBI:57865"/>
        <dbReference type="ChEBI" id="CHEBI:184387"/>
    </reaction>
    <physiologicalReaction direction="left-to-right" evidence="3">
        <dbReference type="Rhea" id="RHEA:70576"/>
    </physiologicalReaction>
</comment>
<keyword evidence="6" id="KW-1185">Reference proteome</keyword>
<reference evidence="5" key="2">
    <citation type="submission" date="2020-09" db="EMBL/GenBank/DDBJ databases">
        <authorList>
            <person name="Sun Q."/>
            <person name="Zhou Y."/>
        </authorList>
    </citation>
    <scope>NUCLEOTIDE SEQUENCE</scope>
    <source>
        <strain evidence="5">CGMCC 1.12987</strain>
    </source>
</reference>
<evidence type="ECO:0000313" key="6">
    <source>
        <dbReference type="Proteomes" id="UP000644756"/>
    </source>
</evidence>
<name>A0A917LGH0_9BACL</name>
<dbReference type="Gene3D" id="3.60.15.10">
    <property type="entry name" value="Ribonuclease Z/Hydroxyacylglutathione hydrolase-like"/>
    <property type="match status" value="1"/>
</dbReference>